<dbReference type="AlphaFoldDB" id="K1WLS7"/>
<feature type="compositionally biased region" description="Polar residues" evidence="1">
    <location>
        <begin position="199"/>
        <end position="212"/>
    </location>
</feature>
<reference evidence="2 3" key="1">
    <citation type="journal article" date="2012" name="BMC Genomics">
        <title>Sequencing the genome of Marssonina brunnea reveals fungus-poplar co-evolution.</title>
        <authorList>
            <person name="Zhu S."/>
            <person name="Cao Y.-Z."/>
            <person name="Jiang C."/>
            <person name="Tan B.-Y."/>
            <person name="Wang Z."/>
            <person name="Feng S."/>
            <person name="Zhang L."/>
            <person name="Su X.-H."/>
            <person name="Brejova B."/>
            <person name="Vinar T."/>
            <person name="Xu M."/>
            <person name="Wang M.-X."/>
            <person name="Zhang S.-G."/>
            <person name="Huang M.-R."/>
            <person name="Wu R."/>
            <person name="Zhou Y."/>
        </authorList>
    </citation>
    <scope>NUCLEOTIDE SEQUENCE [LARGE SCALE GENOMIC DNA]</scope>
    <source>
        <strain evidence="2 3">MB_m1</strain>
    </source>
</reference>
<name>K1WLS7_MARBU</name>
<keyword evidence="3" id="KW-1185">Reference proteome</keyword>
<accession>K1WLS7</accession>
<protein>
    <submittedName>
        <fullName evidence="2">Uncharacterized protein</fullName>
    </submittedName>
</protein>
<feature type="compositionally biased region" description="Low complexity" evidence="1">
    <location>
        <begin position="24"/>
        <end position="36"/>
    </location>
</feature>
<feature type="compositionally biased region" description="Basic and acidic residues" evidence="1">
    <location>
        <begin position="268"/>
        <end position="277"/>
    </location>
</feature>
<feature type="region of interest" description="Disordered" evidence="1">
    <location>
        <begin position="452"/>
        <end position="494"/>
    </location>
</feature>
<feature type="compositionally biased region" description="Polar residues" evidence="1">
    <location>
        <begin position="377"/>
        <end position="386"/>
    </location>
</feature>
<evidence type="ECO:0000256" key="1">
    <source>
        <dbReference type="SAM" id="MobiDB-lite"/>
    </source>
</evidence>
<feature type="compositionally biased region" description="Low complexity" evidence="1">
    <location>
        <begin position="350"/>
        <end position="365"/>
    </location>
</feature>
<feature type="compositionally biased region" description="Low complexity" evidence="1">
    <location>
        <begin position="48"/>
        <end position="64"/>
    </location>
</feature>
<dbReference type="OrthoDB" id="2590867at2759"/>
<feature type="region of interest" description="Disordered" evidence="1">
    <location>
        <begin position="1"/>
        <end position="390"/>
    </location>
</feature>
<dbReference type="Proteomes" id="UP000006753">
    <property type="component" value="Unassembled WGS sequence"/>
</dbReference>
<organism evidence="2 3">
    <name type="scientific">Marssonina brunnea f. sp. multigermtubi (strain MB_m1)</name>
    <name type="common">Marssonina leaf spot fungus</name>
    <dbReference type="NCBI Taxonomy" id="1072389"/>
    <lineage>
        <taxon>Eukaryota</taxon>
        <taxon>Fungi</taxon>
        <taxon>Dikarya</taxon>
        <taxon>Ascomycota</taxon>
        <taxon>Pezizomycotina</taxon>
        <taxon>Leotiomycetes</taxon>
        <taxon>Helotiales</taxon>
        <taxon>Drepanopezizaceae</taxon>
        <taxon>Drepanopeziza</taxon>
    </lineage>
</organism>
<feature type="compositionally biased region" description="Polar residues" evidence="1">
    <location>
        <begin position="37"/>
        <end position="47"/>
    </location>
</feature>
<proteinExistence type="predicted"/>
<dbReference type="InParanoid" id="K1WLS7"/>
<feature type="compositionally biased region" description="Basic and acidic residues" evidence="1">
    <location>
        <begin position="455"/>
        <end position="478"/>
    </location>
</feature>
<feature type="compositionally biased region" description="Polar residues" evidence="1">
    <location>
        <begin position="327"/>
        <end position="339"/>
    </location>
</feature>
<gene>
    <name evidence="2" type="ORF">MBM_08660</name>
</gene>
<dbReference type="KEGG" id="mbe:MBM_08660"/>
<sequence>MGLFKHKDKAKPDLLSPQQNNSVPPSERQQSPRPQQLGHSQNNSFHDSTYYSNSNASSAESRTSQIPAQRPFQPPGTTITTTTTTTTTSDGTTQTYSHPYNPVTDPPPEVTETRVDHSLPQNADTKTGISQPVPQYGSPQNPVREDAQPNRIASPQTRGRPNPTIQQTAPTPGTSNPNSFMQGPARKPTPHQHGGGGSPSQFASPPAQQKGNSDSRAEAELDAAPISPTTAGGRPIPPRSEFRKSPSNQQGPIPSLVPDGPASPIMPERSERRRSGEHVVAPLNVSAVHNRSPGKAYAHNTSTPDLAQQYARGDTGLPASNEPFSPASPTTGRPRTPNFSRPGVAAAGTSPALPVSPVSASPAVSGTNPPAPGARTSVASGSTSQLKPARKLQGVASTLKGLHGAGEALRGSVNGRIAHVTRDQAEEERMRAVREKGLGEWRGSGLDAKSAGLREGFREKAEGRMRTRRASRDRDGVHGSEGPNGLEAVHETDR</sequence>
<feature type="compositionally biased region" description="Low complexity" evidence="1">
    <location>
        <begin position="77"/>
        <end position="95"/>
    </location>
</feature>
<evidence type="ECO:0000313" key="2">
    <source>
        <dbReference type="EMBL" id="EKD13217.1"/>
    </source>
</evidence>
<dbReference type="OMA" id="IMPERSE"/>
<dbReference type="EMBL" id="JH921451">
    <property type="protein sequence ID" value="EKD13217.1"/>
    <property type="molecule type" value="Genomic_DNA"/>
</dbReference>
<feature type="compositionally biased region" description="Polar residues" evidence="1">
    <location>
        <begin position="151"/>
        <end position="181"/>
    </location>
</feature>
<dbReference type="HOGENOM" id="CLU_497866_0_0_1"/>
<feature type="compositionally biased region" description="Polar residues" evidence="1">
    <location>
        <begin position="119"/>
        <end position="141"/>
    </location>
</feature>
<evidence type="ECO:0000313" key="3">
    <source>
        <dbReference type="Proteomes" id="UP000006753"/>
    </source>
</evidence>